<comment type="subunit">
    <text evidence="5">Interacts (via UL20 interaction region) with protein UL20 homolog (via N-terminus); this interaction probably plays a role in the coordinate transport of protein UL20 homolog and gK to the trans-Golgi network (TGN), and is required for the cell surface expression of gK.</text>
</comment>
<evidence type="ECO:0000313" key="20">
    <source>
        <dbReference type="EMBL" id="AIQ80587.1"/>
    </source>
</evidence>
<evidence type="ECO:0000256" key="3">
    <source>
        <dbReference type="ARBA" id="ARBA00004598"/>
    </source>
</evidence>
<reference evidence="20 21" key="1">
    <citation type="submission" date="2014-07" db="EMBL/GenBank/DDBJ databases">
        <title>Bovine herpesvirus type 1.2b (BoHV-1.2b): Four Complete Genome Sequences of BoHV-1.2b Genital and Respiratory Isolates and Comparative Analysis with BoHV-1.1.</title>
        <authorList>
            <person name="d'Offay J.M."/>
            <person name="Fulton R.W."/>
            <person name="Eberle R."/>
            <person name="Kirkland P.D."/>
        </authorList>
    </citation>
    <scope>NUCLEOTIDE SEQUENCE [LARGE SCALE GENOMIC DNA]</scope>
    <source>
        <strain evidence="20">K22</strain>
    </source>
</reference>
<evidence type="ECO:0000256" key="5">
    <source>
        <dbReference type="ARBA" id="ARBA00011115"/>
    </source>
</evidence>
<dbReference type="GO" id="GO:0016020">
    <property type="term" value="C:membrane"/>
    <property type="evidence" value="ECO:0007669"/>
    <property type="project" value="InterPro"/>
</dbReference>
<keyword evidence="14 19" id="KW-1133">Transmembrane helix</keyword>
<organism evidence="20 21">
    <name type="scientific">Bovine herpesvirus 1.2 (strain K22)</name>
    <name type="common">BoHV-1</name>
    <name type="synonym">Infectious bovine rhinotracheitis virus</name>
    <dbReference type="NCBI Taxonomy" id="31519"/>
    <lineage>
        <taxon>Viruses</taxon>
        <taxon>Duplodnaviria</taxon>
        <taxon>Heunggongvirae</taxon>
        <taxon>Peploviricota</taxon>
        <taxon>Herviviricetes</taxon>
        <taxon>Herpesvirales</taxon>
        <taxon>Orthoherpesviridae</taxon>
        <taxon>Alphaherpesvirinae</taxon>
        <taxon>Varicellovirus</taxon>
        <taxon>Varicellovirus bovinealpha1</taxon>
    </lineage>
</organism>
<evidence type="ECO:0000256" key="16">
    <source>
        <dbReference type="ARBA" id="ARBA00023136"/>
    </source>
</evidence>
<feature type="transmembrane region" description="Helical" evidence="19">
    <location>
        <begin position="110"/>
        <end position="133"/>
    </location>
</feature>
<evidence type="ECO:0000256" key="14">
    <source>
        <dbReference type="ARBA" id="ARBA00022989"/>
    </source>
</evidence>
<proteinExistence type="inferred from homology"/>
<keyword evidence="7" id="KW-1032">Host cell membrane</keyword>
<evidence type="ECO:0000256" key="2">
    <source>
        <dbReference type="ARBA" id="ARBA00004330"/>
    </source>
</evidence>
<comment type="similarity">
    <text evidence="4">Belongs to the alphaherpesvirinae glycoprotein K family.</text>
</comment>
<evidence type="ECO:0000256" key="6">
    <source>
        <dbReference type="ARBA" id="ARBA00013975"/>
    </source>
</evidence>
<comment type="subcellular location">
    <subcellularLocation>
        <location evidence="1">Host Golgi apparatus membrane</location>
        <topology evidence="1">Multi-pass membrane protein</topology>
    </subcellularLocation>
    <subcellularLocation>
        <location evidence="3">Host cell membrane</location>
        <topology evidence="3">Multi-pass membrane protein</topology>
    </subcellularLocation>
    <subcellularLocation>
        <location evidence="2">Host endosome membrane</location>
        <topology evidence="2">Multi-pass membrane protein</topology>
    </subcellularLocation>
</comment>
<organismHost>
    <name type="scientific">Bos taurus</name>
    <name type="common">Bovine</name>
    <dbReference type="NCBI Taxonomy" id="9913"/>
</organismHost>
<sequence>MLLGGRTVNLAALALLTAHLALALWAALAAPLRERCALAVRATGANGSLRWELRDPGAVYVWGGANNATLAADAPCRHAVVQHIPPGLLDGDEALHGRVRAVAGARDCRAYLWSAQARGALLAWLLYVAFVYLRQERRMFGLCRNDADFLSPGGYTLNYAAAALAAVVGHGPYTKLARLMCELSARRRALAVDFRLDPLGCAWRRPGLLLPLLAEGLARLGARIAAAGSVGITHAPCAAAYPLYLKIWAWVHVALFAGLELVSLLYRKPARRRGGSAVAGDGGDGGESGIRKVCVNCCSTLLAGLLVKALYLAAIVGGVIALLHYEHNLRLRLLGAQT</sequence>
<evidence type="ECO:0000256" key="15">
    <source>
        <dbReference type="ARBA" id="ARBA00023046"/>
    </source>
</evidence>
<gene>
    <name evidence="20" type="primary">UL53</name>
</gene>
<keyword evidence="20" id="KW-0946">Virion</keyword>
<feature type="transmembrane region" description="Helical" evidence="19">
    <location>
        <begin position="247"/>
        <end position="266"/>
    </location>
</feature>
<dbReference type="Proteomes" id="UP000170085">
    <property type="component" value="Segment"/>
</dbReference>
<name>A0A089PGF7_BHV1K</name>
<keyword evidence="18" id="KW-1180">Syncytium formation induced by viral infection</keyword>
<dbReference type="Pfam" id="PF01621">
    <property type="entry name" value="Fusion_gly_K"/>
    <property type="match status" value="1"/>
</dbReference>
<evidence type="ECO:0000256" key="1">
    <source>
        <dbReference type="ARBA" id="ARBA00004252"/>
    </source>
</evidence>
<evidence type="ECO:0000256" key="7">
    <source>
        <dbReference type="ARBA" id="ARBA00022511"/>
    </source>
</evidence>
<keyword evidence="9 19" id="KW-0812">Transmembrane</keyword>
<dbReference type="GO" id="GO:0020002">
    <property type="term" value="C:host cell plasma membrane"/>
    <property type="evidence" value="ECO:0007669"/>
    <property type="project" value="UniProtKB-SubCell"/>
</dbReference>
<keyword evidence="11" id="KW-1040">Host Golgi apparatus</keyword>
<protein>
    <recommendedName>
        <fullName evidence="6">Envelope glycoprotein K</fullName>
    </recommendedName>
</protein>
<evidence type="ECO:0000256" key="12">
    <source>
        <dbReference type="ARBA" id="ARBA00022870"/>
    </source>
</evidence>
<evidence type="ECO:0000256" key="13">
    <source>
        <dbReference type="ARBA" id="ARBA00022959"/>
    </source>
</evidence>
<keyword evidence="13" id="KW-1181">Viral primary envelope fusion with host outer nuclear membrane</keyword>
<evidence type="ECO:0000256" key="19">
    <source>
        <dbReference type="SAM" id="Phobius"/>
    </source>
</evidence>
<dbReference type="GO" id="GO:0044175">
    <property type="term" value="C:host cell endosome membrane"/>
    <property type="evidence" value="ECO:0007669"/>
    <property type="project" value="UniProtKB-SubCell"/>
</dbReference>
<dbReference type="EMBL" id="KM258880">
    <property type="protein sequence ID" value="AIQ80587.1"/>
    <property type="molecule type" value="Genomic_DNA"/>
</dbReference>
<dbReference type="GO" id="GO:0039700">
    <property type="term" value="P:fusion of viral membrane with host outer nuclear membrane"/>
    <property type="evidence" value="ECO:0007669"/>
    <property type="project" value="UniProtKB-KW"/>
</dbReference>
<accession>A0A089PGF7</accession>
<keyword evidence="10" id="KW-0732">Signal</keyword>
<keyword evidence="17" id="KW-0325">Glycoprotein</keyword>
<dbReference type="GO" id="GO:0044178">
    <property type="term" value="C:host cell Golgi membrane"/>
    <property type="evidence" value="ECO:0007669"/>
    <property type="project" value="UniProtKB-SubCell"/>
</dbReference>
<keyword evidence="15" id="KW-1039">Host endosome</keyword>
<keyword evidence="20" id="KW-0261">Viral envelope protein</keyword>
<dbReference type="GO" id="GO:0060141">
    <property type="term" value="P:symbiont-mediated induction of syncytium formation"/>
    <property type="evidence" value="ECO:0007669"/>
    <property type="project" value="UniProtKB-KW"/>
</dbReference>
<dbReference type="InterPro" id="IPR002567">
    <property type="entry name" value="GK"/>
</dbReference>
<evidence type="ECO:0000313" key="21">
    <source>
        <dbReference type="Proteomes" id="UP000170085"/>
    </source>
</evidence>
<keyword evidence="16 19" id="KW-0472">Membrane</keyword>
<keyword evidence="12" id="KW-1043">Host membrane</keyword>
<evidence type="ECO:0000256" key="10">
    <source>
        <dbReference type="ARBA" id="ARBA00022729"/>
    </source>
</evidence>
<evidence type="ECO:0000256" key="4">
    <source>
        <dbReference type="ARBA" id="ARBA00007266"/>
    </source>
</evidence>
<evidence type="ECO:0000256" key="8">
    <source>
        <dbReference type="ARBA" id="ARBA00022612"/>
    </source>
</evidence>
<evidence type="ECO:0000256" key="9">
    <source>
        <dbReference type="ARBA" id="ARBA00022692"/>
    </source>
</evidence>
<evidence type="ECO:0000256" key="11">
    <source>
        <dbReference type="ARBA" id="ARBA00022812"/>
    </source>
</evidence>
<evidence type="ECO:0000256" key="18">
    <source>
        <dbReference type="ARBA" id="ARBA00023213"/>
    </source>
</evidence>
<evidence type="ECO:0000256" key="17">
    <source>
        <dbReference type="ARBA" id="ARBA00023180"/>
    </source>
</evidence>
<feature type="transmembrane region" description="Helical" evidence="19">
    <location>
        <begin position="301"/>
        <end position="325"/>
    </location>
</feature>
<dbReference type="GO" id="GO:0019031">
    <property type="term" value="C:viral envelope"/>
    <property type="evidence" value="ECO:0007669"/>
    <property type="project" value="UniProtKB-KW"/>
</dbReference>
<keyword evidence="8" id="KW-1188">Viral release from host cell</keyword>